<dbReference type="SUPFAM" id="SSF52309">
    <property type="entry name" value="N-(deoxy)ribosyltransferase-like"/>
    <property type="match status" value="1"/>
</dbReference>
<evidence type="ECO:0000313" key="1">
    <source>
        <dbReference type="EMBL" id="MFG6417381.1"/>
    </source>
</evidence>
<dbReference type="Proteomes" id="UP001606300">
    <property type="component" value="Unassembled WGS sequence"/>
</dbReference>
<gene>
    <name evidence="1" type="ORF">ACG02S_26200</name>
</gene>
<keyword evidence="2" id="KW-1185">Reference proteome</keyword>
<proteinExistence type="predicted"/>
<sequence length="321" mass="34393">MTYSLGQAKILLQSIERTPQALLGLVKQISVEASGSFTVFYGGRLPDDTSATAAVGRMLDAGEDIRVIDKTPAGKFLLSTEFLQAAGEASGLSGIDLQRFIAGQLGKNPATDWIYESNVNTGPWAAASKNFADATTGEMRLLVTGSEVDRVFNQVELPALLQNSSVTKIEGYSLEVLKSMHPGAAGIPPDTADVFVGLKYANRRSLVISGFSTVKDGRGELVSVLPGGFIAPDLHELSYLTSHPQGLQAWNDYLQAAPENFSTHKQFSQLHLETWKRLVKDGGAIAIKTAKVLGVKTRLFVYSALEQMGLGDLPSLKGLHG</sequence>
<dbReference type="EMBL" id="JBIGHY010000032">
    <property type="protein sequence ID" value="MFG6417381.1"/>
    <property type="molecule type" value="Genomic_DNA"/>
</dbReference>
<name>A0ABW7EV90_9BURK</name>
<dbReference type="RefSeq" id="WP_394473438.1">
    <property type="nucleotide sequence ID" value="NZ_JBIGHY010000032.1"/>
</dbReference>
<comment type="caution">
    <text evidence="1">The sequence shown here is derived from an EMBL/GenBank/DDBJ whole genome shotgun (WGS) entry which is preliminary data.</text>
</comment>
<reference evidence="1 2" key="1">
    <citation type="submission" date="2024-09" db="EMBL/GenBank/DDBJ databases">
        <title>Novel species of the genus Pelomonas and Roseateles isolated from streams.</title>
        <authorList>
            <person name="Lu H."/>
        </authorList>
    </citation>
    <scope>NUCLEOTIDE SEQUENCE [LARGE SCALE GENOMIC DNA]</scope>
    <source>
        <strain evidence="1 2">DC23W</strain>
    </source>
</reference>
<organism evidence="1 2">
    <name type="scientific">Pelomonas dachongensis</name>
    <dbReference type="NCBI Taxonomy" id="3299029"/>
    <lineage>
        <taxon>Bacteria</taxon>
        <taxon>Pseudomonadati</taxon>
        <taxon>Pseudomonadota</taxon>
        <taxon>Betaproteobacteria</taxon>
        <taxon>Burkholderiales</taxon>
        <taxon>Sphaerotilaceae</taxon>
        <taxon>Roseateles</taxon>
    </lineage>
</organism>
<evidence type="ECO:0000313" key="2">
    <source>
        <dbReference type="Proteomes" id="UP001606300"/>
    </source>
</evidence>
<protein>
    <submittedName>
        <fullName evidence="1">Uncharacterized protein</fullName>
    </submittedName>
</protein>
<accession>A0ABW7EV90</accession>